<comment type="caution">
    <text evidence="1">The sequence shown here is derived from an EMBL/GenBank/DDBJ whole genome shotgun (WGS) entry which is preliminary data.</text>
</comment>
<dbReference type="Gene3D" id="3.40.50.150">
    <property type="entry name" value="Vaccinia Virus protein VP39"/>
    <property type="match status" value="1"/>
</dbReference>
<protein>
    <submittedName>
        <fullName evidence="1">Uncharacterized protein</fullName>
    </submittedName>
</protein>
<evidence type="ECO:0000313" key="1">
    <source>
        <dbReference type="EMBL" id="KAJ3709014.1"/>
    </source>
</evidence>
<reference evidence="1 2" key="1">
    <citation type="journal article" date="2022" name="Cell">
        <title>Repeat-based holocentromeres influence genome architecture and karyotype evolution.</title>
        <authorList>
            <person name="Hofstatter P.G."/>
            <person name="Thangavel G."/>
            <person name="Lux T."/>
            <person name="Neumann P."/>
            <person name="Vondrak T."/>
            <person name="Novak P."/>
            <person name="Zhang M."/>
            <person name="Costa L."/>
            <person name="Castellani M."/>
            <person name="Scott A."/>
            <person name="Toegelov H."/>
            <person name="Fuchs J."/>
            <person name="Mata-Sucre Y."/>
            <person name="Dias Y."/>
            <person name="Vanzela A.L.L."/>
            <person name="Huettel B."/>
            <person name="Almeida C.C.S."/>
            <person name="Simkova H."/>
            <person name="Souza G."/>
            <person name="Pedrosa-Harand A."/>
            <person name="Macas J."/>
            <person name="Mayer K.F.X."/>
            <person name="Houben A."/>
            <person name="Marques A."/>
        </authorList>
    </citation>
    <scope>NUCLEOTIDE SEQUENCE [LARGE SCALE GENOMIC DNA]</scope>
    <source>
        <strain evidence="1">RhyTen1mFocal</strain>
    </source>
</reference>
<evidence type="ECO:0000313" key="2">
    <source>
        <dbReference type="Proteomes" id="UP001210211"/>
    </source>
</evidence>
<dbReference type="InterPro" id="IPR029063">
    <property type="entry name" value="SAM-dependent_MTases_sf"/>
</dbReference>
<dbReference type="Proteomes" id="UP001210211">
    <property type="component" value="Unassembled WGS sequence"/>
</dbReference>
<proteinExistence type="predicted"/>
<gene>
    <name evidence="1" type="ORF">LUZ61_012719</name>
</gene>
<sequence>MGKPMSNPGYLSSPLVRARLPLTLRFYSHSADPMSTNSTRDAATVEIKRFESSRDPDEVAKFAAMAEAWRDPYSPRPLEGLKIIDVGCGGGVLSEVCFSMFM</sequence>
<accession>A0AAD6F1I8</accession>
<dbReference type="EMBL" id="JAMRDG010000001">
    <property type="protein sequence ID" value="KAJ3709014.1"/>
    <property type="molecule type" value="Genomic_DNA"/>
</dbReference>
<organism evidence="1 2">
    <name type="scientific">Rhynchospora tenuis</name>
    <dbReference type="NCBI Taxonomy" id="198213"/>
    <lineage>
        <taxon>Eukaryota</taxon>
        <taxon>Viridiplantae</taxon>
        <taxon>Streptophyta</taxon>
        <taxon>Embryophyta</taxon>
        <taxon>Tracheophyta</taxon>
        <taxon>Spermatophyta</taxon>
        <taxon>Magnoliopsida</taxon>
        <taxon>Liliopsida</taxon>
        <taxon>Poales</taxon>
        <taxon>Cyperaceae</taxon>
        <taxon>Cyperoideae</taxon>
        <taxon>Rhynchosporeae</taxon>
        <taxon>Rhynchospora</taxon>
    </lineage>
</organism>
<dbReference type="SUPFAM" id="SSF53335">
    <property type="entry name" value="S-adenosyl-L-methionine-dependent methyltransferases"/>
    <property type="match status" value="1"/>
</dbReference>
<name>A0AAD6F1I8_9POAL</name>
<dbReference type="AlphaFoldDB" id="A0AAD6F1I8"/>
<keyword evidence="2" id="KW-1185">Reference proteome</keyword>